<feature type="domain" description="Phosphatidic acid phosphatase type 2/haloperoxidase" evidence="1">
    <location>
        <begin position="111"/>
        <end position="223"/>
    </location>
</feature>
<dbReference type="Proteomes" id="UP000182427">
    <property type="component" value="Chromosome I"/>
</dbReference>
<name>A0A1G7IEN2_9BACT</name>
<dbReference type="SUPFAM" id="SSF48317">
    <property type="entry name" value="Acid phosphatase/Vanadium-dependent haloperoxidase"/>
    <property type="match status" value="1"/>
</dbReference>
<evidence type="ECO:0000259" key="1">
    <source>
        <dbReference type="SMART" id="SM00014"/>
    </source>
</evidence>
<protein>
    <submittedName>
        <fullName evidence="2">PAP2 superfamily protein</fullName>
    </submittedName>
</protein>
<sequence>MSEHIPLEDQPHPEVTLLGLPKSMASDAVHIFTSPAYIRTRDLAWLLPLAGASGAAFATDTHTMRNVVSSNPSLNQTAVNVSDGLLYTSIATPVGMYAWGKIKGDERSRETGILASQALAEAYAVGELVKVVTFRERPYIDNARGNFFSAPSKLDSSFVSGHSVIAWSSAAVIAGEYHNPWAQLGIYTAATGVSLTRVLGQQHFPSDVLIGSSVGWLIGHYVYRAHHHVPRRK</sequence>
<proteinExistence type="predicted"/>
<dbReference type="Pfam" id="PF01569">
    <property type="entry name" value="PAP2"/>
    <property type="match status" value="1"/>
</dbReference>
<organism evidence="2 3">
    <name type="scientific">Terriglobus roseus</name>
    <dbReference type="NCBI Taxonomy" id="392734"/>
    <lineage>
        <taxon>Bacteria</taxon>
        <taxon>Pseudomonadati</taxon>
        <taxon>Acidobacteriota</taxon>
        <taxon>Terriglobia</taxon>
        <taxon>Terriglobales</taxon>
        <taxon>Acidobacteriaceae</taxon>
        <taxon>Terriglobus</taxon>
    </lineage>
</organism>
<accession>A0A1G7IEN2</accession>
<reference evidence="2 3" key="1">
    <citation type="submission" date="2016-10" db="EMBL/GenBank/DDBJ databases">
        <authorList>
            <person name="de Groot N.N."/>
        </authorList>
    </citation>
    <scope>NUCLEOTIDE SEQUENCE [LARGE SCALE GENOMIC DNA]</scope>
    <source>
        <strain evidence="2 3">GAS232</strain>
    </source>
</reference>
<dbReference type="EMBL" id="LT629690">
    <property type="protein sequence ID" value="SDF11103.1"/>
    <property type="molecule type" value="Genomic_DNA"/>
</dbReference>
<dbReference type="InterPro" id="IPR036938">
    <property type="entry name" value="PAP2/HPO_sf"/>
</dbReference>
<dbReference type="AlphaFoldDB" id="A0A1G7IEN2"/>
<keyword evidence="3" id="KW-1185">Reference proteome</keyword>
<evidence type="ECO:0000313" key="2">
    <source>
        <dbReference type="EMBL" id="SDF11103.1"/>
    </source>
</evidence>
<dbReference type="RefSeq" id="WP_083344521.1">
    <property type="nucleotide sequence ID" value="NZ_LT629690.1"/>
</dbReference>
<gene>
    <name evidence="2" type="ORF">SAMN05444167_1421</name>
</gene>
<dbReference type="InterPro" id="IPR000326">
    <property type="entry name" value="PAP2/HPO"/>
</dbReference>
<evidence type="ECO:0000313" key="3">
    <source>
        <dbReference type="Proteomes" id="UP000182427"/>
    </source>
</evidence>
<dbReference type="SMART" id="SM00014">
    <property type="entry name" value="acidPPc"/>
    <property type="match status" value="1"/>
</dbReference>
<dbReference type="OrthoDB" id="112110at2"/>
<dbReference type="CDD" id="cd03394">
    <property type="entry name" value="PAP2_like_5"/>
    <property type="match status" value="1"/>
</dbReference>
<dbReference type="Gene3D" id="1.20.144.10">
    <property type="entry name" value="Phosphatidic acid phosphatase type 2/haloperoxidase"/>
    <property type="match status" value="1"/>
</dbReference>